<evidence type="ECO:0000313" key="1">
    <source>
        <dbReference type="EMBL" id="TNN83627.1"/>
    </source>
</evidence>
<dbReference type="Proteomes" id="UP000314294">
    <property type="component" value="Unassembled WGS sequence"/>
</dbReference>
<accession>A0A4Z2J0S0</accession>
<gene>
    <name evidence="1" type="ORF">EYF80_006145</name>
</gene>
<comment type="caution">
    <text evidence="1">The sequence shown here is derived from an EMBL/GenBank/DDBJ whole genome shotgun (WGS) entry which is preliminary data.</text>
</comment>
<reference evidence="1 2" key="1">
    <citation type="submission" date="2019-03" db="EMBL/GenBank/DDBJ databases">
        <title>First draft genome of Liparis tanakae, snailfish: a comprehensive survey of snailfish specific genes.</title>
        <authorList>
            <person name="Kim W."/>
            <person name="Song I."/>
            <person name="Jeong J.-H."/>
            <person name="Kim D."/>
            <person name="Kim S."/>
            <person name="Ryu S."/>
            <person name="Song J.Y."/>
            <person name="Lee S.K."/>
        </authorList>
    </citation>
    <scope>NUCLEOTIDE SEQUENCE [LARGE SCALE GENOMIC DNA]</scope>
    <source>
        <tissue evidence="1">Muscle</tissue>
    </source>
</reference>
<protein>
    <submittedName>
        <fullName evidence="1">Uncharacterized protein</fullName>
    </submittedName>
</protein>
<keyword evidence="2" id="KW-1185">Reference proteome</keyword>
<proteinExistence type="predicted"/>
<name>A0A4Z2J0S0_9TELE</name>
<evidence type="ECO:0000313" key="2">
    <source>
        <dbReference type="Proteomes" id="UP000314294"/>
    </source>
</evidence>
<dbReference type="AlphaFoldDB" id="A0A4Z2J0S0"/>
<organism evidence="1 2">
    <name type="scientific">Liparis tanakae</name>
    <name type="common">Tanaka's snailfish</name>
    <dbReference type="NCBI Taxonomy" id="230148"/>
    <lineage>
        <taxon>Eukaryota</taxon>
        <taxon>Metazoa</taxon>
        <taxon>Chordata</taxon>
        <taxon>Craniata</taxon>
        <taxon>Vertebrata</taxon>
        <taxon>Euteleostomi</taxon>
        <taxon>Actinopterygii</taxon>
        <taxon>Neopterygii</taxon>
        <taxon>Teleostei</taxon>
        <taxon>Neoteleostei</taxon>
        <taxon>Acanthomorphata</taxon>
        <taxon>Eupercaria</taxon>
        <taxon>Perciformes</taxon>
        <taxon>Cottioidei</taxon>
        <taxon>Cottales</taxon>
        <taxon>Liparidae</taxon>
        <taxon>Liparis</taxon>
    </lineage>
</organism>
<dbReference type="EMBL" id="SRLO01000032">
    <property type="protein sequence ID" value="TNN83627.1"/>
    <property type="molecule type" value="Genomic_DNA"/>
</dbReference>
<sequence>MWSQATSHQSTQIGRALRLMLTWDPRIEHRLIFEVQRLHCELTPLVPVAMPGGVFRTRRSYAVRFGHMAVHVEVPCDFGQGELYAVELRLENDLASQPGVLLKHGCHVQHVILPENAKICVTHLKRSPFKPDLRRLSSELDGCQMVHWSSNAQCRCELRDSEAQANMRAKFWRSKRTCWPNSLISSKKRKRKTVGAMRSLSWEICDLKAKLD</sequence>
<dbReference type="OrthoDB" id="10625613at2759"/>